<name>A0A0E0FA34_9ORYZ</name>
<feature type="region of interest" description="Disordered" evidence="1">
    <location>
        <begin position="17"/>
        <end position="48"/>
    </location>
</feature>
<evidence type="ECO:0000313" key="2">
    <source>
        <dbReference type="EnsemblPlants" id="OMERI12G02880.1"/>
    </source>
</evidence>
<dbReference type="Gramene" id="OMERI12G02880.1">
    <property type="protein sequence ID" value="OMERI12G02880.1"/>
    <property type="gene ID" value="OMERI12G02880"/>
</dbReference>
<organism evidence="2">
    <name type="scientific">Oryza meridionalis</name>
    <dbReference type="NCBI Taxonomy" id="40149"/>
    <lineage>
        <taxon>Eukaryota</taxon>
        <taxon>Viridiplantae</taxon>
        <taxon>Streptophyta</taxon>
        <taxon>Embryophyta</taxon>
        <taxon>Tracheophyta</taxon>
        <taxon>Spermatophyta</taxon>
        <taxon>Magnoliopsida</taxon>
        <taxon>Liliopsida</taxon>
        <taxon>Poales</taxon>
        <taxon>Poaceae</taxon>
        <taxon>BOP clade</taxon>
        <taxon>Oryzoideae</taxon>
        <taxon>Oryzeae</taxon>
        <taxon>Oryzinae</taxon>
        <taxon>Oryza</taxon>
    </lineage>
</organism>
<feature type="compositionally biased region" description="Pro residues" evidence="1">
    <location>
        <begin position="33"/>
        <end position="48"/>
    </location>
</feature>
<dbReference type="EnsemblPlants" id="OMERI12G02880.1">
    <property type="protein sequence ID" value="OMERI12G02880.1"/>
    <property type="gene ID" value="OMERI12G02880"/>
</dbReference>
<evidence type="ECO:0000256" key="1">
    <source>
        <dbReference type="SAM" id="MobiDB-lite"/>
    </source>
</evidence>
<dbReference type="Proteomes" id="UP000008021">
    <property type="component" value="Chromosome 12"/>
</dbReference>
<sequence length="62" mass="6516">MDRLIQIEPPRHRVRCDERRKPPCAATTSATAPVPPSPAPALPPFAPPSPLYPAASDASCAA</sequence>
<keyword evidence="3" id="KW-1185">Reference proteome</keyword>
<evidence type="ECO:0000313" key="3">
    <source>
        <dbReference type="Proteomes" id="UP000008021"/>
    </source>
</evidence>
<proteinExistence type="predicted"/>
<reference evidence="2" key="2">
    <citation type="submission" date="2018-05" db="EMBL/GenBank/DDBJ databases">
        <title>OmerRS3 (Oryza meridionalis Reference Sequence Version 3).</title>
        <authorList>
            <person name="Zhang J."/>
            <person name="Kudrna D."/>
            <person name="Lee S."/>
            <person name="Talag J."/>
            <person name="Welchert J."/>
            <person name="Wing R.A."/>
        </authorList>
    </citation>
    <scope>NUCLEOTIDE SEQUENCE [LARGE SCALE GENOMIC DNA]</scope>
    <source>
        <strain evidence="2">cv. OR44</strain>
    </source>
</reference>
<protein>
    <submittedName>
        <fullName evidence="2">Uncharacterized protein</fullName>
    </submittedName>
</protein>
<reference evidence="2" key="1">
    <citation type="submission" date="2015-04" db="UniProtKB">
        <authorList>
            <consortium name="EnsemblPlants"/>
        </authorList>
    </citation>
    <scope>IDENTIFICATION</scope>
</reference>
<feature type="compositionally biased region" description="Low complexity" evidence="1">
    <location>
        <begin position="23"/>
        <end position="32"/>
    </location>
</feature>
<dbReference type="HOGENOM" id="CLU_2907943_0_0_1"/>
<dbReference type="AlphaFoldDB" id="A0A0E0FA34"/>
<accession>A0A0E0FA34</accession>